<feature type="compositionally biased region" description="Basic and acidic residues" evidence="1">
    <location>
        <begin position="154"/>
        <end position="216"/>
    </location>
</feature>
<gene>
    <name evidence="2" type="ORF">GCM10025862_23470</name>
</gene>
<organism evidence="2 3">
    <name type="scientific">Arsenicicoccus piscis</name>
    <dbReference type="NCBI Taxonomy" id="673954"/>
    <lineage>
        <taxon>Bacteria</taxon>
        <taxon>Bacillati</taxon>
        <taxon>Actinomycetota</taxon>
        <taxon>Actinomycetes</taxon>
        <taxon>Micrococcales</taxon>
        <taxon>Intrasporangiaceae</taxon>
        <taxon>Arsenicicoccus</taxon>
    </lineage>
</organism>
<feature type="compositionally biased region" description="Basic and acidic residues" evidence="1">
    <location>
        <begin position="1"/>
        <end position="18"/>
    </location>
</feature>
<keyword evidence="3" id="KW-1185">Reference proteome</keyword>
<proteinExistence type="predicted"/>
<dbReference type="RefSeq" id="WP_284284593.1">
    <property type="nucleotide sequence ID" value="NZ_BSUJ01000001.1"/>
</dbReference>
<evidence type="ECO:0000256" key="1">
    <source>
        <dbReference type="SAM" id="MobiDB-lite"/>
    </source>
</evidence>
<protein>
    <submittedName>
        <fullName evidence="2">Uncharacterized protein</fullName>
    </submittedName>
</protein>
<feature type="compositionally biased region" description="Basic and acidic residues" evidence="1">
    <location>
        <begin position="29"/>
        <end position="48"/>
    </location>
</feature>
<dbReference type="EMBL" id="BSUJ01000001">
    <property type="protein sequence ID" value="GMA20326.1"/>
    <property type="molecule type" value="Genomic_DNA"/>
</dbReference>
<name>A0ABQ6HPQ7_9MICO</name>
<evidence type="ECO:0000313" key="3">
    <source>
        <dbReference type="Proteomes" id="UP001157109"/>
    </source>
</evidence>
<reference evidence="3" key="1">
    <citation type="journal article" date="2019" name="Int. J. Syst. Evol. Microbiol.">
        <title>The Global Catalogue of Microorganisms (GCM) 10K type strain sequencing project: providing services to taxonomists for standard genome sequencing and annotation.</title>
        <authorList>
            <consortium name="The Broad Institute Genomics Platform"/>
            <consortium name="The Broad Institute Genome Sequencing Center for Infectious Disease"/>
            <person name="Wu L."/>
            <person name="Ma J."/>
        </authorList>
    </citation>
    <scope>NUCLEOTIDE SEQUENCE [LARGE SCALE GENOMIC DNA]</scope>
    <source>
        <strain evidence="3">NBRC 105830</strain>
    </source>
</reference>
<sequence>MRQDRQSHPQGRGERAGLERPLGSAQAEPEPHQPGEGVAEQHPHEVDRGGAFADQQQHQPEDGPAERREHRDLHEGERSIEHPQHRLGVLDGDEAATGEQGDDGRRPHVGVEGGAPERGRRSAEECHPEAKCRAAQQQGSRACRAGGRGEPGAGDDRRHPEARDHHGHLQDDERLDHESHLGGLGREDAGQCRRDERVGEDGAGRAERVDRPTPEDPRLAAAAAACPSVCAPAPGPAAAAACSPAPDVAVSCESMVRSA</sequence>
<accession>A0ABQ6HPQ7</accession>
<feature type="compositionally biased region" description="Basic and acidic residues" evidence="1">
    <location>
        <begin position="59"/>
        <end position="84"/>
    </location>
</feature>
<comment type="caution">
    <text evidence="2">The sequence shown here is derived from an EMBL/GenBank/DDBJ whole genome shotgun (WGS) entry which is preliminary data.</text>
</comment>
<feature type="region of interest" description="Disordered" evidence="1">
    <location>
        <begin position="1"/>
        <end position="216"/>
    </location>
</feature>
<dbReference type="Proteomes" id="UP001157109">
    <property type="component" value="Unassembled WGS sequence"/>
</dbReference>
<evidence type="ECO:0000313" key="2">
    <source>
        <dbReference type="EMBL" id="GMA20326.1"/>
    </source>
</evidence>
<feature type="compositionally biased region" description="Basic and acidic residues" evidence="1">
    <location>
        <begin position="115"/>
        <end position="132"/>
    </location>
</feature>